<proteinExistence type="predicted"/>
<comment type="caution">
    <text evidence="1">The sequence shown here is derived from an EMBL/GenBank/DDBJ whole genome shotgun (WGS) entry which is preliminary data.</text>
</comment>
<protein>
    <submittedName>
        <fullName evidence="1">Uncharacterized protein</fullName>
    </submittedName>
</protein>
<keyword evidence="2" id="KW-1185">Reference proteome</keyword>
<sequence length="86" mass="9309">MDNRLEMMGPSKSYDLSPEATALGESIMDEFIFFLTLKGDALSCKLTLTGGGSSRSVYAVQVKHLLARAEACPPRHRSSLTSCLQA</sequence>
<gene>
    <name evidence="1" type="ORF">C0Q70_05176</name>
</gene>
<organism evidence="1 2">
    <name type="scientific">Pomacea canaliculata</name>
    <name type="common">Golden apple snail</name>
    <dbReference type="NCBI Taxonomy" id="400727"/>
    <lineage>
        <taxon>Eukaryota</taxon>
        <taxon>Metazoa</taxon>
        <taxon>Spiralia</taxon>
        <taxon>Lophotrochozoa</taxon>
        <taxon>Mollusca</taxon>
        <taxon>Gastropoda</taxon>
        <taxon>Caenogastropoda</taxon>
        <taxon>Architaenioglossa</taxon>
        <taxon>Ampullarioidea</taxon>
        <taxon>Ampullariidae</taxon>
        <taxon>Pomacea</taxon>
    </lineage>
</organism>
<accession>A0A2T7PKI5</accession>
<reference evidence="1 2" key="1">
    <citation type="submission" date="2018-04" db="EMBL/GenBank/DDBJ databases">
        <title>The genome of golden apple snail Pomacea canaliculata provides insight into stress tolerance and invasive adaptation.</title>
        <authorList>
            <person name="Liu C."/>
            <person name="Liu B."/>
            <person name="Ren Y."/>
            <person name="Zhang Y."/>
            <person name="Wang H."/>
            <person name="Li S."/>
            <person name="Jiang F."/>
            <person name="Yin L."/>
            <person name="Zhang G."/>
            <person name="Qian W."/>
            <person name="Fan W."/>
        </authorList>
    </citation>
    <scope>NUCLEOTIDE SEQUENCE [LARGE SCALE GENOMIC DNA]</scope>
    <source>
        <strain evidence="1">SZHN2017</strain>
        <tissue evidence="1">Muscle</tissue>
    </source>
</reference>
<name>A0A2T7PKI5_POMCA</name>
<dbReference type="EMBL" id="PZQS01000003">
    <property type="protein sequence ID" value="PVD33914.1"/>
    <property type="molecule type" value="Genomic_DNA"/>
</dbReference>
<evidence type="ECO:0000313" key="1">
    <source>
        <dbReference type="EMBL" id="PVD33914.1"/>
    </source>
</evidence>
<dbReference type="Proteomes" id="UP000245119">
    <property type="component" value="Linkage Group LG3"/>
</dbReference>
<evidence type="ECO:0000313" key="2">
    <source>
        <dbReference type="Proteomes" id="UP000245119"/>
    </source>
</evidence>
<dbReference type="AlphaFoldDB" id="A0A2T7PKI5"/>